<evidence type="ECO:0000313" key="2">
    <source>
        <dbReference type="EMBL" id="MBL0887651.1"/>
    </source>
</evidence>
<feature type="transmembrane region" description="Helical" evidence="1">
    <location>
        <begin position="113"/>
        <end position="133"/>
    </location>
</feature>
<gene>
    <name evidence="2" type="ORF">HGK34_15435</name>
</gene>
<keyword evidence="1" id="KW-1133">Transmembrane helix</keyword>
<evidence type="ECO:0000313" key="3">
    <source>
        <dbReference type="Proteomes" id="UP000675409"/>
    </source>
</evidence>
<name>A0ABS1LN23_9MICO</name>
<keyword evidence="3" id="KW-1185">Reference proteome</keyword>
<dbReference type="Proteomes" id="UP000675409">
    <property type="component" value="Unassembled WGS sequence"/>
</dbReference>
<reference evidence="2 3" key="1">
    <citation type="journal article" date="2021" name="Arch. Microbiol.">
        <title>Myceligenerans indicum sp. nov., an actinobacterium isolated from mangrove sediment of Sundarbans, India.</title>
        <authorList>
            <person name="Asha K."/>
            <person name="Bhadury P."/>
        </authorList>
    </citation>
    <scope>NUCLEOTIDE SEQUENCE [LARGE SCALE GENOMIC DNA]</scope>
    <source>
        <strain evidence="2 3">I2</strain>
    </source>
</reference>
<keyword evidence="1" id="KW-0472">Membrane</keyword>
<dbReference type="EMBL" id="JABBYC010000033">
    <property type="protein sequence ID" value="MBL0887651.1"/>
    <property type="molecule type" value="Genomic_DNA"/>
</dbReference>
<accession>A0ABS1LN23</accession>
<keyword evidence="1" id="KW-0812">Transmembrane</keyword>
<protein>
    <submittedName>
        <fullName evidence="2">DoxX family protein</fullName>
    </submittedName>
</protein>
<evidence type="ECO:0000256" key="1">
    <source>
        <dbReference type="SAM" id="Phobius"/>
    </source>
</evidence>
<proteinExistence type="predicted"/>
<feature type="transmembrane region" description="Helical" evidence="1">
    <location>
        <begin position="26"/>
        <end position="43"/>
    </location>
</feature>
<organism evidence="2 3">
    <name type="scientific">Myceligenerans indicum</name>
    <dbReference type="NCBI Taxonomy" id="2593663"/>
    <lineage>
        <taxon>Bacteria</taxon>
        <taxon>Bacillati</taxon>
        <taxon>Actinomycetota</taxon>
        <taxon>Actinomycetes</taxon>
        <taxon>Micrococcales</taxon>
        <taxon>Promicromonosporaceae</taxon>
        <taxon>Myceligenerans</taxon>
    </lineage>
</organism>
<feature type="transmembrane region" description="Helical" evidence="1">
    <location>
        <begin position="81"/>
        <end position="106"/>
    </location>
</feature>
<comment type="caution">
    <text evidence="2">The sequence shown here is derived from an EMBL/GenBank/DDBJ whole genome shotgun (WGS) entry which is preliminary data.</text>
</comment>
<sequence length="182" mass="18748">MRRMTSTRTAAPTTPVVAPDPAGARMLAVCRILLGFVFLWPALDKSFGLGYATPADAAWLTTGSSPTAGYLGHVTGPLGGFFGGLASPVSDVLFVAGMFATGTALILGVGLRVAAVSGTLLMILLWLSTWTFAPGSTNPAVDTHVIYASLAITLAAARAGDRWGLGRAWAASGIPGSRTWLR</sequence>